<dbReference type="Proteomes" id="UP000887579">
    <property type="component" value="Unplaced"/>
</dbReference>
<accession>A0AC34F4Y9</accession>
<evidence type="ECO:0000313" key="2">
    <source>
        <dbReference type="WBParaSite" id="ES5_v2.g12166.t1"/>
    </source>
</evidence>
<dbReference type="WBParaSite" id="ES5_v2.g12166.t1">
    <property type="protein sequence ID" value="ES5_v2.g12166.t1"/>
    <property type="gene ID" value="ES5_v2.g12166"/>
</dbReference>
<proteinExistence type="predicted"/>
<protein>
    <submittedName>
        <fullName evidence="2">Uncharacterized protein</fullName>
    </submittedName>
</protein>
<name>A0AC34F4Y9_9BILA</name>
<evidence type="ECO:0000313" key="1">
    <source>
        <dbReference type="Proteomes" id="UP000887579"/>
    </source>
</evidence>
<organism evidence="1 2">
    <name type="scientific">Panagrolaimus sp. ES5</name>
    <dbReference type="NCBI Taxonomy" id="591445"/>
    <lineage>
        <taxon>Eukaryota</taxon>
        <taxon>Metazoa</taxon>
        <taxon>Ecdysozoa</taxon>
        <taxon>Nematoda</taxon>
        <taxon>Chromadorea</taxon>
        <taxon>Rhabditida</taxon>
        <taxon>Tylenchina</taxon>
        <taxon>Panagrolaimomorpha</taxon>
        <taxon>Panagrolaimoidea</taxon>
        <taxon>Panagrolaimidae</taxon>
        <taxon>Panagrolaimus</taxon>
    </lineage>
</organism>
<sequence>MVIFISSYLIVSLSVCFYIQWDVTLVMCTALPLLIGTRMIFSKWFAKTLDDEQSLHNKMSNLVTETFQCIRTVIAFSAQKQTICKYEKIATEHNRMTEERLRASSVYDSLAQVLLTELVFTAALCYGMWRVGNDNPGRLAALAINMLYMCVTSISIGFHMNGVSNARQNAAEMTAILNELPTIESEKNACVKIKARYKARKENKVLPELSCETSDGIPIKHKPKGNGTISFKNVHFSYPSRPDVEVLKGVSLDIKPGEHIAIVGSSGSGKSTLTALILRFYDPTSGYVELDNCDLRKMDPDDIRGEIGLVSQEPVLFDGTISDNIRYGKLEASQADINDAARKAEAWQFISALPEGMKTRVGDRGLQLSGGQKQRVAIARAVIRNPSVIIFDEATSALDSKHEGEVQKAIDAASQGVTTITIAHRLSTVRNSDRIIVLESGEIVEEGTPEELMAAKDGKFFRMYTDQRLDAIPFAVHQPPKLKGKFSMGPSDMSKHSLDPESRRRAWARSSLGANKKLGKSYSVLSNDRQKLALPVMSKKRSRLDKSFKTNVMEVAVEEKTYDDDYSLPGKSTNFRAVWRLIKSYKKGYTYLATAIPVTILRGLFFLLVCFEVASVLEIAMAPDTQKTRQVLIVAAIYTALIIIKTMFEAVGRLTVALYGHGFSIHLRGQMFRKILRHGAAYFDEEENSPGRLVHKLITDTSSLNRILGEKLDLLLPAIICSFVSVTVAFWINWKLAAFCSFQFPVFFMFRMVELKETSKRQRQMVEEEKKAANLATVVLSNMSTIKAYTLQGHFDEIFYNALKPLQSAMKRQSCISAFVFACQFSFTYILIAITLHIGKIMMLSNEITPFDYLRVVLLTQFGANFISQLIASVSDLTRARVASENILSVMNEPPTDMDNLTDEGLRPKVIGRISLQNVEFRYPSRPIVPILKNLTIQVAPGQSIAIVGPSGSGKSSIISMFHRMYTPTSGQVMLDNYNVKSINPNYLRRVVVSVSQEPNLFSFTIKENITYGLCDDEYNMEKIIKAAKIAHIHEFITSLPNGYETEVGEFGAQLSGGQKQRIAIARAMIRDPKVLLLDEATAALDATSEKAVQFALDSVKKQCTIVHVAHRLSSIRKVDKIIVLVDGEIAEEGTHQELMASKGLYYEMNQLET</sequence>
<reference evidence="2" key="1">
    <citation type="submission" date="2022-11" db="UniProtKB">
        <authorList>
            <consortium name="WormBaseParasite"/>
        </authorList>
    </citation>
    <scope>IDENTIFICATION</scope>
</reference>